<evidence type="ECO:0000313" key="2">
    <source>
        <dbReference type="EMBL" id="GAI05422.1"/>
    </source>
</evidence>
<feature type="non-terminal residue" evidence="2">
    <location>
        <position position="1"/>
    </location>
</feature>
<comment type="caution">
    <text evidence="2">The sequence shown here is derived from an EMBL/GenBank/DDBJ whole genome shotgun (WGS) entry which is preliminary data.</text>
</comment>
<evidence type="ECO:0000256" key="1">
    <source>
        <dbReference type="SAM" id="Phobius"/>
    </source>
</evidence>
<dbReference type="Gene3D" id="1.20.5.340">
    <property type="match status" value="1"/>
</dbReference>
<feature type="transmembrane region" description="Helical" evidence="1">
    <location>
        <begin position="16"/>
        <end position="37"/>
    </location>
</feature>
<dbReference type="AlphaFoldDB" id="X1KEE1"/>
<protein>
    <submittedName>
        <fullName evidence="2">Uncharacterized protein</fullName>
    </submittedName>
</protein>
<keyword evidence="1" id="KW-0472">Membrane</keyword>
<organism evidence="2">
    <name type="scientific">marine sediment metagenome</name>
    <dbReference type="NCBI Taxonomy" id="412755"/>
    <lineage>
        <taxon>unclassified sequences</taxon>
        <taxon>metagenomes</taxon>
        <taxon>ecological metagenomes</taxon>
    </lineage>
</organism>
<gene>
    <name evidence="2" type="ORF">S06H3_12085</name>
</gene>
<accession>X1KEE1</accession>
<keyword evidence="1" id="KW-1133">Transmembrane helix</keyword>
<dbReference type="Pfam" id="PF05137">
    <property type="entry name" value="PilN"/>
    <property type="match status" value="1"/>
</dbReference>
<dbReference type="InterPro" id="IPR007813">
    <property type="entry name" value="PilN"/>
</dbReference>
<keyword evidence="1" id="KW-0812">Transmembrane</keyword>
<reference evidence="2" key="1">
    <citation type="journal article" date="2014" name="Front. Microbiol.">
        <title>High frequency of phylogenetically diverse reductive dehalogenase-homologous genes in deep subseafloor sedimentary metagenomes.</title>
        <authorList>
            <person name="Kawai M."/>
            <person name="Futagami T."/>
            <person name="Toyoda A."/>
            <person name="Takaki Y."/>
            <person name="Nishi S."/>
            <person name="Hori S."/>
            <person name="Arai W."/>
            <person name="Tsubouchi T."/>
            <person name="Morono Y."/>
            <person name="Uchiyama I."/>
            <person name="Ito T."/>
            <person name="Fujiyama A."/>
            <person name="Inagaki F."/>
            <person name="Takami H."/>
        </authorList>
    </citation>
    <scope>NUCLEOTIDE SEQUENCE</scope>
    <source>
        <strain evidence="2">Expedition CK06-06</strain>
    </source>
</reference>
<sequence>ALPEAYLPPGFSIVRVLLPVVTVIGIGLIIFALILILNNRTNIEALHTEVTVAESSVSQQRGQIAKLNSQIPPVEATAKELSGRITTMERRRASIYLDLREIVKLAKEKVSLSSISHVGDSITVSGTASNVGLLYSYARALRESPRFSKVWVSPVSKKSDSSSFSFRFTLTK</sequence>
<dbReference type="EMBL" id="BARV01005935">
    <property type="protein sequence ID" value="GAI05422.1"/>
    <property type="molecule type" value="Genomic_DNA"/>
</dbReference>
<proteinExistence type="predicted"/>
<name>X1KEE1_9ZZZZ</name>